<evidence type="ECO:0000259" key="2">
    <source>
        <dbReference type="PROSITE" id="PS50202"/>
    </source>
</evidence>
<feature type="domain" description="MSP" evidence="2">
    <location>
        <begin position="4"/>
        <end position="126"/>
    </location>
</feature>
<feature type="repeat" description="ANK" evidence="1">
    <location>
        <begin position="226"/>
        <end position="258"/>
    </location>
</feature>
<feature type="repeat" description="ANK" evidence="1">
    <location>
        <begin position="193"/>
        <end position="225"/>
    </location>
</feature>
<dbReference type="Gene3D" id="1.25.40.20">
    <property type="entry name" value="Ankyrin repeat-containing domain"/>
    <property type="match status" value="4"/>
</dbReference>
<dbReference type="PROSITE" id="PS50202">
    <property type="entry name" value="MSP"/>
    <property type="match status" value="1"/>
</dbReference>
<evidence type="ECO:0000313" key="4">
    <source>
        <dbReference type="Proteomes" id="UP001605036"/>
    </source>
</evidence>
<protein>
    <recommendedName>
        <fullName evidence="2">MSP domain-containing protein</fullName>
    </recommendedName>
</protein>
<dbReference type="SMART" id="SM00248">
    <property type="entry name" value="ANK"/>
    <property type="match status" value="9"/>
</dbReference>
<dbReference type="Gene3D" id="2.60.40.10">
    <property type="entry name" value="Immunoglobulins"/>
    <property type="match status" value="1"/>
</dbReference>
<keyword evidence="4" id="KW-1185">Reference proteome</keyword>
<dbReference type="PANTHER" id="PTHR22677:SF4">
    <property type="entry name" value="USHER SYNDROME TYPE-1G PROTEIN-LIKE PROTEIN"/>
    <property type="match status" value="1"/>
</dbReference>
<gene>
    <name evidence="3" type="ORF">R1flu_028135</name>
</gene>
<dbReference type="InterPro" id="IPR013783">
    <property type="entry name" value="Ig-like_fold"/>
</dbReference>
<dbReference type="InterPro" id="IPR000535">
    <property type="entry name" value="MSP_dom"/>
</dbReference>
<dbReference type="SUPFAM" id="SSF48403">
    <property type="entry name" value="Ankyrin repeat"/>
    <property type="match status" value="1"/>
</dbReference>
<dbReference type="Pfam" id="PF00635">
    <property type="entry name" value="Motile_Sperm"/>
    <property type="match status" value="1"/>
</dbReference>
<dbReference type="SUPFAM" id="SSF49354">
    <property type="entry name" value="PapD-like"/>
    <property type="match status" value="1"/>
</dbReference>
<dbReference type="Pfam" id="PF13637">
    <property type="entry name" value="Ank_4"/>
    <property type="match status" value="1"/>
</dbReference>
<keyword evidence="1" id="KW-0040">ANK repeat</keyword>
<dbReference type="Pfam" id="PF12796">
    <property type="entry name" value="Ank_2"/>
    <property type="match status" value="2"/>
</dbReference>
<feature type="repeat" description="ANK" evidence="1">
    <location>
        <begin position="259"/>
        <end position="291"/>
    </location>
</feature>
<dbReference type="PRINTS" id="PR01415">
    <property type="entry name" value="ANKYRIN"/>
</dbReference>
<evidence type="ECO:0000313" key="3">
    <source>
        <dbReference type="EMBL" id="KAL2609562.1"/>
    </source>
</evidence>
<dbReference type="AlphaFoldDB" id="A0ABD1XKT2"/>
<organism evidence="3 4">
    <name type="scientific">Riccia fluitans</name>
    <dbReference type="NCBI Taxonomy" id="41844"/>
    <lineage>
        <taxon>Eukaryota</taxon>
        <taxon>Viridiplantae</taxon>
        <taxon>Streptophyta</taxon>
        <taxon>Embryophyta</taxon>
        <taxon>Marchantiophyta</taxon>
        <taxon>Marchantiopsida</taxon>
        <taxon>Marchantiidae</taxon>
        <taxon>Marchantiales</taxon>
        <taxon>Ricciaceae</taxon>
        <taxon>Riccia</taxon>
    </lineage>
</organism>
<proteinExistence type="predicted"/>
<name>A0ABD1XKT2_9MARC</name>
<feature type="repeat" description="ANK" evidence="1">
    <location>
        <begin position="412"/>
        <end position="444"/>
    </location>
</feature>
<dbReference type="PANTHER" id="PTHR22677">
    <property type="entry name" value="ANKYRIN REPEAT DOMAIN-CONTAINING PROTEIN 60"/>
    <property type="match status" value="1"/>
</dbReference>
<reference evidence="3 4" key="1">
    <citation type="submission" date="2024-09" db="EMBL/GenBank/DDBJ databases">
        <title>Chromosome-scale assembly of Riccia fluitans.</title>
        <authorList>
            <person name="Paukszto L."/>
            <person name="Sawicki J."/>
            <person name="Karawczyk K."/>
            <person name="Piernik-Szablinska J."/>
            <person name="Szczecinska M."/>
            <person name="Mazdziarz M."/>
        </authorList>
    </citation>
    <scope>NUCLEOTIDE SEQUENCE [LARGE SCALE GENOMIC DNA]</scope>
    <source>
        <strain evidence="3">Rf_01</strain>
        <tissue evidence="3">Aerial parts of the thallus</tissue>
    </source>
</reference>
<dbReference type="EMBL" id="JBHFFA010000008">
    <property type="protein sequence ID" value="KAL2609562.1"/>
    <property type="molecule type" value="Genomic_DNA"/>
</dbReference>
<evidence type="ECO:0000256" key="1">
    <source>
        <dbReference type="PROSITE-ProRule" id="PRU00023"/>
    </source>
</evidence>
<dbReference type="PROSITE" id="PS50297">
    <property type="entry name" value="ANK_REP_REGION"/>
    <property type="match status" value="7"/>
</dbReference>
<dbReference type="PROSITE" id="PS50088">
    <property type="entry name" value="ANK_REPEAT"/>
    <property type="match status" value="7"/>
</dbReference>
<dbReference type="InterPro" id="IPR036770">
    <property type="entry name" value="Ankyrin_rpt-contain_sf"/>
</dbReference>
<accession>A0ABD1XKT2</accession>
<feature type="repeat" description="ANK" evidence="1">
    <location>
        <begin position="292"/>
        <end position="324"/>
    </location>
</feature>
<dbReference type="InterPro" id="IPR002110">
    <property type="entry name" value="Ankyrin_rpt"/>
</dbReference>
<dbReference type="Proteomes" id="UP001605036">
    <property type="component" value="Unassembled WGS sequence"/>
</dbReference>
<dbReference type="Pfam" id="PF00023">
    <property type="entry name" value="Ank"/>
    <property type="match status" value="1"/>
</dbReference>
<feature type="repeat" description="ANK" evidence="1">
    <location>
        <begin position="379"/>
        <end position="411"/>
    </location>
</feature>
<sequence>MDRLLEVKQEEVKIDFELRTKCRTRINMRNLMQTMHVAFKVQSTSPSMFSVRPPNGCIPPRAELSLEVILVPQNELPEFFPCSKDKFLIKSAMAPGGFSTERIPGEWFASRKKHVFLDAKLRVVFSGAFLLRHLVARGEIDDVRFVIQRRSHPNKPDDQTGRTALHIAAASGNVDMVEMLLEAGAIVDVVSKSGQTPLLEAVYMGHFEIVLSLLGRGASTEAKNSIGWTAIHLAASWNHVDIVSLLIEKGAELEAADREGRTALHSAVTEGHVECVKLLLEAGADPDARSLDGRTALYRAAAKGDEVLAELLLEWGACKDLKTADGKSPYDIATEKNHATVLSALRRGNGLMTAARKGNLQMVRKHLGQGAKVSGGDQYGWTALHCAAFKGHGQVVDELLAYGANVDSRDVEGHTPLHCAVEAGHKEVVQLLIRRGADVDAKSVRGATPLNIAVLLKNAALLRFLLNGSDGSFVQTVGAQEGLLPDDSPRLTRRDRHPRRNSLVCVQ</sequence>
<comment type="caution">
    <text evidence="3">The sequence shown here is derived from an EMBL/GenBank/DDBJ whole genome shotgun (WGS) entry which is preliminary data.</text>
</comment>
<dbReference type="InterPro" id="IPR008962">
    <property type="entry name" value="PapD-like_sf"/>
</dbReference>
<feature type="repeat" description="ANK" evidence="1">
    <location>
        <begin position="160"/>
        <end position="192"/>
    </location>
</feature>
<dbReference type="InterPro" id="IPR039323">
    <property type="entry name" value="ANKRD_45/46/60"/>
</dbReference>